<gene>
    <name evidence="7" type="ORF">FVE85_1269</name>
</gene>
<dbReference type="OrthoDB" id="270651at2759"/>
<keyword evidence="3 7" id="KW-0808">Transferase</keyword>
<evidence type="ECO:0000259" key="5">
    <source>
        <dbReference type="Pfam" id="PF00588"/>
    </source>
</evidence>
<dbReference type="CDD" id="cd18095">
    <property type="entry name" value="SpoU-like_rRNA-MTase"/>
    <property type="match status" value="1"/>
</dbReference>
<dbReference type="GO" id="GO:0006396">
    <property type="term" value="P:RNA processing"/>
    <property type="evidence" value="ECO:0007669"/>
    <property type="project" value="InterPro"/>
</dbReference>
<organism evidence="7 8">
    <name type="scientific">Porphyridium purpureum</name>
    <name type="common">Red alga</name>
    <name type="synonym">Porphyridium cruentum</name>
    <dbReference type="NCBI Taxonomy" id="35688"/>
    <lineage>
        <taxon>Eukaryota</taxon>
        <taxon>Rhodophyta</taxon>
        <taxon>Bangiophyceae</taxon>
        <taxon>Porphyridiales</taxon>
        <taxon>Porphyridiaceae</taxon>
        <taxon>Porphyridium</taxon>
    </lineage>
</organism>
<accession>A0A5J4YIE4</accession>
<dbReference type="GO" id="GO:0003723">
    <property type="term" value="F:RNA binding"/>
    <property type="evidence" value="ECO:0007669"/>
    <property type="project" value="InterPro"/>
</dbReference>
<evidence type="ECO:0000256" key="4">
    <source>
        <dbReference type="SAM" id="MobiDB-lite"/>
    </source>
</evidence>
<name>A0A5J4YIE4_PORPP</name>
<feature type="domain" description="MRM3-like substrate binding" evidence="6">
    <location>
        <begin position="28"/>
        <end position="130"/>
    </location>
</feature>
<feature type="region of interest" description="Disordered" evidence="4">
    <location>
        <begin position="1"/>
        <end position="23"/>
    </location>
</feature>
<evidence type="ECO:0000259" key="6">
    <source>
        <dbReference type="Pfam" id="PF22435"/>
    </source>
</evidence>
<dbReference type="Gene3D" id="3.30.1330.30">
    <property type="match status" value="1"/>
</dbReference>
<dbReference type="Proteomes" id="UP000324585">
    <property type="component" value="Unassembled WGS sequence"/>
</dbReference>
<keyword evidence="2 7" id="KW-0489">Methyltransferase</keyword>
<dbReference type="SUPFAM" id="SSF55315">
    <property type="entry name" value="L30e-like"/>
    <property type="match status" value="1"/>
</dbReference>
<reference evidence="8" key="1">
    <citation type="journal article" date="2019" name="Nat. Commun.">
        <title>Expansion of phycobilisome linker gene families in mesophilic red algae.</title>
        <authorList>
            <person name="Lee J."/>
            <person name="Kim D."/>
            <person name="Bhattacharya D."/>
            <person name="Yoon H.S."/>
        </authorList>
    </citation>
    <scope>NUCLEOTIDE SEQUENCE [LARGE SCALE GENOMIC DNA]</scope>
    <source>
        <strain evidence="8">CCMP 1328</strain>
    </source>
</reference>
<dbReference type="InterPro" id="IPR051259">
    <property type="entry name" value="rRNA_Methyltransferase"/>
</dbReference>
<dbReference type="InterPro" id="IPR053888">
    <property type="entry name" value="MRM3-like_sub_bind"/>
</dbReference>
<dbReference type="OMA" id="NLGTMIR"/>
<evidence type="ECO:0000256" key="1">
    <source>
        <dbReference type="ARBA" id="ARBA00007228"/>
    </source>
</evidence>
<dbReference type="InterPro" id="IPR001537">
    <property type="entry name" value="SpoU_MeTrfase"/>
</dbReference>
<dbReference type="PANTHER" id="PTHR43191:SF2">
    <property type="entry name" value="RRNA METHYLTRANSFERASE 3, MITOCHONDRIAL"/>
    <property type="match status" value="1"/>
</dbReference>
<sequence length="303" mass="32553">MLHEEATPRQGMEPSEQDRVQHVSSVKNPLVKLARALMENRRRREKELKVVLEGHRLVLDAIGNGVPLQVVFLDDTKAFSGPLGEQLFEALEALRATPSSGQSSFTKHVICTSSVMQYISDVVTPQGVVAIAQMPQLGLSALQNASRVLVADAITDPGNLGTLLRSAAASGMDAVFCSKGSVDVWNPKVVRSGMGAHFQVPILSDMELGDIARHVVTELKLPIYVADGSGKTAYYDIDWVRGGALLIGSEAQGPSQEALDHASDTIRIPMLGGCTESLNAAMAATIIMFEIQRQQLMLSPPSN</sequence>
<evidence type="ECO:0000256" key="3">
    <source>
        <dbReference type="ARBA" id="ARBA00022679"/>
    </source>
</evidence>
<dbReference type="GO" id="GO:0008173">
    <property type="term" value="F:RNA methyltransferase activity"/>
    <property type="evidence" value="ECO:0007669"/>
    <property type="project" value="InterPro"/>
</dbReference>
<comment type="caution">
    <text evidence="7">The sequence shown here is derived from an EMBL/GenBank/DDBJ whole genome shotgun (WGS) entry which is preliminary data.</text>
</comment>
<dbReference type="EMBL" id="VRMN01000018">
    <property type="protein sequence ID" value="KAA8490822.1"/>
    <property type="molecule type" value="Genomic_DNA"/>
</dbReference>
<protein>
    <submittedName>
        <fullName evidence="7">rRNA methyltransferase 3A, mitochondrial</fullName>
    </submittedName>
</protein>
<dbReference type="GO" id="GO:0032259">
    <property type="term" value="P:methylation"/>
    <property type="evidence" value="ECO:0007669"/>
    <property type="project" value="UniProtKB-KW"/>
</dbReference>
<dbReference type="AlphaFoldDB" id="A0A5J4YIE4"/>
<keyword evidence="8" id="KW-1185">Reference proteome</keyword>
<dbReference type="InterPro" id="IPR029026">
    <property type="entry name" value="tRNA_m1G_MTases_N"/>
</dbReference>
<dbReference type="Gene3D" id="3.40.1280.10">
    <property type="match status" value="1"/>
</dbReference>
<proteinExistence type="inferred from homology"/>
<feature type="domain" description="tRNA/rRNA methyltransferase SpoU type" evidence="5">
    <location>
        <begin position="148"/>
        <end position="289"/>
    </location>
</feature>
<dbReference type="InterPro" id="IPR029064">
    <property type="entry name" value="Ribosomal_eL30-like_sf"/>
</dbReference>
<comment type="similarity">
    <text evidence="1">Belongs to the class IV-like SAM-binding methyltransferase superfamily. RNA methyltransferase TrmH family.</text>
</comment>
<dbReference type="PANTHER" id="PTHR43191">
    <property type="entry name" value="RRNA METHYLTRANSFERASE 3"/>
    <property type="match status" value="1"/>
</dbReference>
<evidence type="ECO:0000256" key="2">
    <source>
        <dbReference type="ARBA" id="ARBA00022603"/>
    </source>
</evidence>
<evidence type="ECO:0000313" key="7">
    <source>
        <dbReference type="EMBL" id="KAA8490822.1"/>
    </source>
</evidence>
<evidence type="ECO:0000313" key="8">
    <source>
        <dbReference type="Proteomes" id="UP000324585"/>
    </source>
</evidence>
<dbReference type="Pfam" id="PF00588">
    <property type="entry name" value="SpoU_methylase"/>
    <property type="match status" value="1"/>
</dbReference>
<dbReference type="InterPro" id="IPR029028">
    <property type="entry name" value="Alpha/beta_knot_MTases"/>
</dbReference>
<dbReference type="SUPFAM" id="SSF75217">
    <property type="entry name" value="alpha/beta knot"/>
    <property type="match status" value="1"/>
</dbReference>
<dbReference type="Pfam" id="PF22435">
    <property type="entry name" value="MRM3-like_sub_bind"/>
    <property type="match status" value="1"/>
</dbReference>